<evidence type="ECO:0000256" key="7">
    <source>
        <dbReference type="ARBA" id="ARBA00022989"/>
    </source>
</evidence>
<evidence type="ECO:0000256" key="8">
    <source>
        <dbReference type="ARBA" id="ARBA00023098"/>
    </source>
</evidence>
<proteinExistence type="inferred from homology"/>
<evidence type="ECO:0000256" key="11">
    <source>
        <dbReference type="RuleBase" id="RU367023"/>
    </source>
</evidence>
<evidence type="ECO:0000313" key="12">
    <source>
        <dbReference type="Proteomes" id="UP000695007"/>
    </source>
</evidence>
<evidence type="ECO:0000256" key="9">
    <source>
        <dbReference type="ARBA" id="ARBA00023136"/>
    </source>
</evidence>
<keyword evidence="12" id="KW-1185">Reference proteome</keyword>
<keyword evidence="5 11" id="KW-0812">Transmembrane</keyword>
<evidence type="ECO:0000313" key="13">
    <source>
        <dbReference type="RefSeq" id="XP_011500708.1"/>
    </source>
</evidence>
<dbReference type="GO" id="GO:0004144">
    <property type="term" value="F:diacylglycerol O-acyltransferase activity"/>
    <property type="evidence" value="ECO:0007669"/>
    <property type="project" value="TreeGrafter"/>
</dbReference>
<dbReference type="GO" id="GO:0005789">
    <property type="term" value="C:endoplasmic reticulum membrane"/>
    <property type="evidence" value="ECO:0007669"/>
    <property type="project" value="UniProtKB-SubCell"/>
</dbReference>
<dbReference type="GO" id="GO:0019432">
    <property type="term" value="P:triglyceride biosynthetic process"/>
    <property type="evidence" value="ECO:0007669"/>
    <property type="project" value="TreeGrafter"/>
</dbReference>
<dbReference type="CDD" id="cd07987">
    <property type="entry name" value="LPLAT_MGAT-like"/>
    <property type="match status" value="1"/>
</dbReference>
<dbReference type="AlphaFoldDB" id="A0AAJ6YMD6"/>
<dbReference type="Proteomes" id="UP000695007">
    <property type="component" value="Unplaced"/>
</dbReference>
<keyword evidence="8" id="KW-0443">Lipid metabolism</keyword>
<evidence type="ECO:0000256" key="4">
    <source>
        <dbReference type="ARBA" id="ARBA00022679"/>
    </source>
</evidence>
<keyword evidence="7 11" id="KW-1133">Transmembrane helix</keyword>
<keyword evidence="9 11" id="KW-0472">Membrane</keyword>
<comment type="subcellular location">
    <subcellularLocation>
        <location evidence="1 11">Endoplasmic reticulum membrane</location>
        <topology evidence="1 11">Multi-pass membrane protein</topology>
    </subcellularLocation>
</comment>
<keyword evidence="6 11" id="KW-0256">Endoplasmic reticulum</keyword>
<dbReference type="RefSeq" id="XP_011500708.1">
    <property type="nucleotide sequence ID" value="XM_011502406.1"/>
</dbReference>
<comment type="similarity">
    <text evidence="2 11">Belongs to the diacylglycerol acyltransferase family.</text>
</comment>
<dbReference type="KEGG" id="csol:105364480"/>
<dbReference type="EC" id="2.3.1.-" evidence="11"/>
<keyword evidence="10" id="KW-0012">Acyltransferase</keyword>
<evidence type="ECO:0000256" key="3">
    <source>
        <dbReference type="ARBA" id="ARBA00022516"/>
    </source>
</evidence>
<dbReference type="GeneID" id="105364480"/>
<comment type="caution">
    <text evidence="11">Lacks conserved residue(s) required for the propagation of feature annotation.</text>
</comment>
<dbReference type="Pfam" id="PF03982">
    <property type="entry name" value="DAGAT"/>
    <property type="match status" value="1"/>
</dbReference>
<name>A0AAJ6YMD6_9HYME</name>
<organism evidence="12 13">
    <name type="scientific">Ceratosolen solmsi marchali</name>
    <dbReference type="NCBI Taxonomy" id="326594"/>
    <lineage>
        <taxon>Eukaryota</taxon>
        <taxon>Metazoa</taxon>
        <taxon>Ecdysozoa</taxon>
        <taxon>Arthropoda</taxon>
        <taxon>Hexapoda</taxon>
        <taxon>Insecta</taxon>
        <taxon>Pterygota</taxon>
        <taxon>Neoptera</taxon>
        <taxon>Endopterygota</taxon>
        <taxon>Hymenoptera</taxon>
        <taxon>Apocrita</taxon>
        <taxon>Proctotrupomorpha</taxon>
        <taxon>Chalcidoidea</taxon>
        <taxon>Agaonidae</taxon>
        <taxon>Agaoninae</taxon>
        <taxon>Ceratosolen</taxon>
    </lineage>
</organism>
<sequence>MKLPKVEFAPLHVPLERRLQTLAAAAWFFVSAFGGPLSWCVTILTLLFGRQWLRIIFVCYLLFAYYDQDTRLNGGRRKSLYLRFRNFIWWHYFCNYFPIKVVKTVDLDPTRNYLFCSFPHGVLATGVTGAFATNGINCAKIFPGLDFRLLTLDQHFQTPLFREYVLSFGVCSCNAESINYLLSTKPTENDGPTEDPVQGRAVILIVGGAAEALKSKPHTYNILVKKRKGFVRIALKNGAPLVPVFSFGETDLYDQFHNPEGSLLRKCQDFIKRVTGIAPVIPIGRGFFQYSFGLVPNRKPIHVVVGSPLEIPKIENPTNEDVDKYHTKFTEKLIELFEIHKSKYIKDYENVFLILDDK</sequence>
<reference evidence="13" key="1">
    <citation type="submission" date="2025-08" db="UniProtKB">
        <authorList>
            <consortium name="RefSeq"/>
        </authorList>
    </citation>
    <scope>IDENTIFICATION</scope>
</reference>
<evidence type="ECO:0000256" key="1">
    <source>
        <dbReference type="ARBA" id="ARBA00004477"/>
    </source>
</evidence>
<dbReference type="PANTHER" id="PTHR12317:SF79">
    <property type="entry name" value="ACYLTRANSFERASE"/>
    <property type="match status" value="1"/>
</dbReference>
<keyword evidence="4 11" id="KW-0808">Transferase</keyword>
<dbReference type="PANTHER" id="PTHR12317">
    <property type="entry name" value="DIACYLGLYCEROL O-ACYLTRANSFERASE"/>
    <property type="match status" value="1"/>
</dbReference>
<keyword evidence="3" id="KW-0444">Lipid biosynthesis</keyword>
<accession>A0AAJ6YMD6</accession>
<evidence type="ECO:0000256" key="6">
    <source>
        <dbReference type="ARBA" id="ARBA00022824"/>
    </source>
</evidence>
<gene>
    <name evidence="13" type="primary">LOC105364480</name>
</gene>
<evidence type="ECO:0000256" key="2">
    <source>
        <dbReference type="ARBA" id="ARBA00005420"/>
    </source>
</evidence>
<feature type="transmembrane region" description="Helical" evidence="11">
    <location>
        <begin position="21"/>
        <end position="46"/>
    </location>
</feature>
<evidence type="ECO:0000256" key="5">
    <source>
        <dbReference type="ARBA" id="ARBA00022692"/>
    </source>
</evidence>
<dbReference type="SUPFAM" id="SSF69593">
    <property type="entry name" value="Glycerol-3-phosphate (1)-acyltransferase"/>
    <property type="match status" value="1"/>
</dbReference>
<protein>
    <recommendedName>
        <fullName evidence="11">Acyltransferase</fullName>
        <ecNumber evidence="11">2.3.1.-</ecNumber>
    </recommendedName>
</protein>
<evidence type="ECO:0000256" key="10">
    <source>
        <dbReference type="ARBA" id="ARBA00023315"/>
    </source>
</evidence>
<dbReference type="InterPro" id="IPR007130">
    <property type="entry name" value="DAGAT"/>
</dbReference>